<dbReference type="InterPro" id="IPR028236">
    <property type="entry name" value="CPLANE1"/>
</dbReference>
<proteinExistence type="predicted"/>
<dbReference type="EMBL" id="CACVKT020001353">
    <property type="protein sequence ID" value="CAC5367072.1"/>
    <property type="molecule type" value="Genomic_DNA"/>
</dbReference>
<organism evidence="1 2">
    <name type="scientific">Mytilus coruscus</name>
    <name type="common">Sea mussel</name>
    <dbReference type="NCBI Taxonomy" id="42192"/>
    <lineage>
        <taxon>Eukaryota</taxon>
        <taxon>Metazoa</taxon>
        <taxon>Spiralia</taxon>
        <taxon>Lophotrochozoa</taxon>
        <taxon>Mollusca</taxon>
        <taxon>Bivalvia</taxon>
        <taxon>Autobranchia</taxon>
        <taxon>Pteriomorphia</taxon>
        <taxon>Mytilida</taxon>
        <taxon>Mytiloidea</taxon>
        <taxon>Mytilidae</taxon>
        <taxon>Mytilinae</taxon>
        <taxon>Mytilus</taxon>
    </lineage>
</organism>
<accession>A0A6J8AG30</accession>
<dbReference type="PANTHER" id="PTHR14492">
    <property type="entry name" value="JBTS17"/>
    <property type="match status" value="1"/>
</dbReference>
<sequence>MKLELEVLASTNIKRKKPWPKIVWVGEEKESLLLLDNKSHRLSVLYVPSGNTKRRINKLSPLLEHAEIITTTKNGRYVVGFLKSGEVFIWHKDQDILKSIHGLETIVSEEDFIHGKTAIFSSNDCKHIIVILGTSHIYIWNREQTESVLESKVPEIRGTWNLITVPTEAGIPNCDECPECSVEGIFFTHQTNFLKSDFFDFIRTKDFNVDGKRSLKIAGKTLCNESSEALSLPPVNVEWTVIHYPLKLIHPSCKPVYRHGAFITKYADNGQVIAVAANQENPMHTGVLFASPLCDTVLPVSLNGCGSRDPYSQTGRNFWVSDMEWTCDSLFLACSLRNGCVCLLTRLGEPLVIQISWKVSRYGTITLFTIASTSYGQGRRRPNSFQS</sequence>
<reference evidence="1 2" key="1">
    <citation type="submission" date="2020-06" db="EMBL/GenBank/DDBJ databases">
        <authorList>
            <person name="Li R."/>
            <person name="Bekaert M."/>
        </authorList>
    </citation>
    <scope>NUCLEOTIDE SEQUENCE [LARGE SCALE GENOMIC DNA]</scope>
    <source>
        <strain evidence="2">wild</strain>
    </source>
</reference>
<dbReference type="SUPFAM" id="SSF69322">
    <property type="entry name" value="Tricorn protease domain 2"/>
    <property type="match status" value="1"/>
</dbReference>
<name>A0A6J8AG30_MYTCO</name>
<dbReference type="AlphaFoldDB" id="A0A6J8AG30"/>
<evidence type="ECO:0000313" key="2">
    <source>
        <dbReference type="Proteomes" id="UP000507470"/>
    </source>
</evidence>
<evidence type="ECO:0000313" key="1">
    <source>
        <dbReference type="EMBL" id="CAC5367072.1"/>
    </source>
</evidence>
<keyword evidence="2" id="KW-1185">Reference proteome</keyword>
<dbReference type="Proteomes" id="UP000507470">
    <property type="component" value="Unassembled WGS sequence"/>
</dbReference>
<protein>
    <submittedName>
        <fullName evidence="1">JBTS17</fullName>
    </submittedName>
</protein>
<gene>
    <name evidence="1" type="ORF">MCOR_7135</name>
</gene>
<dbReference type="PANTHER" id="PTHR14492:SF4">
    <property type="entry name" value="CILIOGENESIS AND PLANAR POLARITY EFFECTOR 1"/>
    <property type="match status" value="1"/>
</dbReference>
<dbReference type="OrthoDB" id="5974632at2759"/>